<gene>
    <name evidence="3" type="ORF">FRACYDRAFT_241296</name>
</gene>
<evidence type="ECO:0000256" key="2">
    <source>
        <dbReference type="SAM" id="MobiDB-lite"/>
    </source>
</evidence>
<feature type="region of interest" description="Disordered" evidence="2">
    <location>
        <begin position="121"/>
        <end position="148"/>
    </location>
</feature>
<accession>A0A1E7F9C7</accession>
<protein>
    <submittedName>
        <fullName evidence="3">Uncharacterized protein</fullName>
    </submittedName>
</protein>
<evidence type="ECO:0000256" key="1">
    <source>
        <dbReference type="SAM" id="Coils"/>
    </source>
</evidence>
<reference evidence="3 4" key="1">
    <citation type="submission" date="2016-09" db="EMBL/GenBank/DDBJ databases">
        <title>Extensive genetic diversity and differential bi-allelic expression allows diatom success in the polar Southern Ocean.</title>
        <authorList>
            <consortium name="DOE Joint Genome Institute"/>
            <person name="Mock T."/>
            <person name="Otillar R.P."/>
            <person name="Strauss J."/>
            <person name="Dupont C."/>
            <person name="Frickenhaus S."/>
            <person name="Maumus F."/>
            <person name="Mcmullan M."/>
            <person name="Sanges R."/>
            <person name="Schmutz J."/>
            <person name="Toseland A."/>
            <person name="Valas R."/>
            <person name="Veluchamy A."/>
            <person name="Ward B.J."/>
            <person name="Allen A."/>
            <person name="Barry K."/>
            <person name="Falciatore A."/>
            <person name="Ferrante M."/>
            <person name="Fortunato A.E."/>
            <person name="Gloeckner G."/>
            <person name="Gruber A."/>
            <person name="Hipkin R."/>
            <person name="Janech M."/>
            <person name="Kroth P."/>
            <person name="Leese F."/>
            <person name="Lindquist E."/>
            <person name="Lyon B.R."/>
            <person name="Martin J."/>
            <person name="Mayer C."/>
            <person name="Parker M."/>
            <person name="Quesneville H."/>
            <person name="Raymond J."/>
            <person name="Uhlig C."/>
            <person name="Valentin K.U."/>
            <person name="Worden A.Z."/>
            <person name="Armbrust E.V."/>
            <person name="Bowler C."/>
            <person name="Green B."/>
            <person name="Moulton V."/>
            <person name="Van Oosterhout C."/>
            <person name="Grigoriev I."/>
        </authorList>
    </citation>
    <scope>NUCLEOTIDE SEQUENCE [LARGE SCALE GENOMIC DNA]</scope>
    <source>
        <strain evidence="3 4">CCMP1102</strain>
    </source>
</reference>
<dbReference type="Proteomes" id="UP000095751">
    <property type="component" value="Unassembled WGS sequence"/>
</dbReference>
<organism evidence="3 4">
    <name type="scientific">Fragilariopsis cylindrus CCMP1102</name>
    <dbReference type="NCBI Taxonomy" id="635003"/>
    <lineage>
        <taxon>Eukaryota</taxon>
        <taxon>Sar</taxon>
        <taxon>Stramenopiles</taxon>
        <taxon>Ochrophyta</taxon>
        <taxon>Bacillariophyta</taxon>
        <taxon>Bacillariophyceae</taxon>
        <taxon>Bacillariophycidae</taxon>
        <taxon>Bacillariales</taxon>
        <taxon>Bacillariaceae</taxon>
        <taxon>Fragilariopsis</taxon>
    </lineage>
</organism>
<dbReference type="EMBL" id="KV784360">
    <property type="protein sequence ID" value="OEU14739.1"/>
    <property type="molecule type" value="Genomic_DNA"/>
</dbReference>
<feature type="coiled-coil region" evidence="1">
    <location>
        <begin position="40"/>
        <end position="67"/>
    </location>
</feature>
<evidence type="ECO:0000313" key="4">
    <source>
        <dbReference type="Proteomes" id="UP000095751"/>
    </source>
</evidence>
<keyword evidence="1" id="KW-0175">Coiled coil</keyword>
<name>A0A1E7F9C7_9STRA</name>
<keyword evidence="4" id="KW-1185">Reference proteome</keyword>
<feature type="compositionally biased region" description="Polar residues" evidence="2">
    <location>
        <begin position="167"/>
        <end position="176"/>
    </location>
</feature>
<sequence>MNSNSKHGTAAPTAAAPPPAQENAAAQPTAYMHAQLAIKFAEMKAVLEAADLEAAKMKAELKAMEIYSNTSSTTSIDEGSIVNEGQDVIDLTIDSPRTDAKKEPSPTSLQPRALASLLNTTVSNRTESPNDSPRTDAKKKPSSATNSNQYRACRYCDIEFHKVHTPPTESNRTESPNDPPPTDAKKTPCQHCDKLCRSRGLHIHEKSCKRRVTEDGLKPRGRNKTVRLGNGTYKRPKVDP</sequence>
<proteinExistence type="predicted"/>
<feature type="compositionally biased region" description="Polar residues" evidence="2">
    <location>
        <begin position="121"/>
        <end position="132"/>
    </location>
</feature>
<dbReference type="AlphaFoldDB" id="A0A1E7F9C7"/>
<feature type="region of interest" description="Disordered" evidence="2">
    <location>
        <begin position="1"/>
        <end position="27"/>
    </location>
</feature>
<feature type="region of interest" description="Disordered" evidence="2">
    <location>
        <begin position="214"/>
        <end position="240"/>
    </location>
</feature>
<evidence type="ECO:0000313" key="3">
    <source>
        <dbReference type="EMBL" id="OEU14739.1"/>
    </source>
</evidence>
<feature type="region of interest" description="Disordered" evidence="2">
    <location>
        <begin position="164"/>
        <end position="189"/>
    </location>
</feature>
<dbReference type="InParanoid" id="A0A1E7F9C7"/>
<dbReference type="KEGG" id="fcy:FRACYDRAFT_241296"/>